<feature type="coiled-coil region" evidence="1">
    <location>
        <begin position="51"/>
        <end position="78"/>
    </location>
</feature>
<dbReference type="AlphaFoldDB" id="A0A6A4H1S7"/>
<dbReference type="Proteomes" id="UP000799118">
    <property type="component" value="Unassembled WGS sequence"/>
</dbReference>
<evidence type="ECO:0000313" key="2">
    <source>
        <dbReference type="EMBL" id="KAE9391620.1"/>
    </source>
</evidence>
<name>A0A6A4H1S7_9AGAR</name>
<dbReference type="EMBL" id="ML769618">
    <property type="protein sequence ID" value="KAE9391620.1"/>
    <property type="molecule type" value="Genomic_DNA"/>
</dbReference>
<evidence type="ECO:0000313" key="3">
    <source>
        <dbReference type="Proteomes" id="UP000799118"/>
    </source>
</evidence>
<accession>A0A6A4H1S7</accession>
<gene>
    <name evidence="2" type="ORF">BT96DRAFT_1001163</name>
</gene>
<organism evidence="2 3">
    <name type="scientific">Gymnopus androsaceus JB14</name>
    <dbReference type="NCBI Taxonomy" id="1447944"/>
    <lineage>
        <taxon>Eukaryota</taxon>
        <taxon>Fungi</taxon>
        <taxon>Dikarya</taxon>
        <taxon>Basidiomycota</taxon>
        <taxon>Agaricomycotina</taxon>
        <taxon>Agaricomycetes</taxon>
        <taxon>Agaricomycetidae</taxon>
        <taxon>Agaricales</taxon>
        <taxon>Marasmiineae</taxon>
        <taxon>Omphalotaceae</taxon>
        <taxon>Gymnopus</taxon>
    </lineage>
</organism>
<sequence length="107" mass="12430">MLAVPKPHFENNQRVNIESLEVSSSELYTKLRSEYVPNVFESNPSDIQDSLLLFDRELDDYEQEIVCLEIQLSYIRKQQKRLMDQRMTLSSLSSLHSSSRKLPKPGA</sequence>
<proteinExistence type="predicted"/>
<evidence type="ECO:0008006" key="4">
    <source>
        <dbReference type="Google" id="ProtNLM"/>
    </source>
</evidence>
<reference evidence="2" key="1">
    <citation type="journal article" date="2019" name="Environ. Microbiol.">
        <title>Fungal ecological strategies reflected in gene transcription - a case study of two litter decomposers.</title>
        <authorList>
            <person name="Barbi F."/>
            <person name="Kohler A."/>
            <person name="Barry K."/>
            <person name="Baskaran P."/>
            <person name="Daum C."/>
            <person name="Fauchery L."/>
            <person name="Ihrmark K."/>
            <person name="Kuo A."/>
            <person name="LaButti K."/>
            <person name="Lipzen A."/>
            <person name="Morin E."/>
            <person name="Grigoriev I.V."/>
            <person name="Henrissat B."/>
            <person name="Lindahl B."/>
            <person name="Martin F."/>
        </authorList>
    </citation>
    <scope>NUCLEOTIDE SEQUENCE</scope>
    <source>
        <strain evidence="2">JB14</strain>
    </source>
</reference>
<keyword evidence="1" id="KW-0175">Coiled coil</keyword>
<evidence type="ECO:0000256" key="1">
    <source>
        <dbReference type="SAM" id="Coils"/>
    </source>
</evidence>
<protein>
    <recommendedName>
        <fullName evidence="4">SPX domain-containing protein</fullName>
    </recommendedName>
</protein>
<keyword evidence="3" id="KW-1185">Reference proteome</keyword>